<dbReference type="AlphaFoldDB" id="A0AAD5WZ42"/>
<evidence type="ECO:0000313" key="2">
    <source>
        <dbReference type="EMBL" id="KAJ3026542.1"/>
    </source>
</evidence>
<comment type="caution">
    <text evidence="2">The sequence shown here is derived from an EMBL/GenBank/DDBJ whole genome shotgun (WGS) entry which is preliminary data.</text>
</comment>
<name>A0AAD5WZ42_9FUNG</name>
<proteinExistence type="predicted"/>
<accession>A0AAD5WZ42</accession>
<feature type="region of interest" description="Disordered" evidence="1">
    <location>
        <begin position="308"/>
        <end position="328"/>
    </location>
</feature>
<reference evidence="2" key="1">
    <citation type="submission" date="2020-05" db="EMBL/GenBank/DDBJ databases">
        <title>Phylogenomic resolution of chytrid fungi.</title>
        <authorList>
            <person name="Stajich J.E."/>
            <person name="Amses K."/>
            <person name="Simmons R."/>
            <person name="Seto K."/>
            <person name="Myers J."/>
            <person name="Bonds A."/>
            <person name="Quandt C.A."/>
            <person name="Barry K."/>
            <person name="Liu P."/>
            <person name="Grigoriev I."/>
            <person name="Longcore J.E."/>
            <person name="James T.Y."/>
        </authorList>
    </citation>
    <scope>NUCLEOTIDE SEQUENCE</scope>
    <source>
        <strain evidence="2">JEL0318</strain>
    </source>
</reference>
<feature type="non-terminal residue" evidence="2">
    <location>
        <position position="391"/>
    </location>
</feature>
<gene>
    <name evidence="2" type="ORF">HK097_006352</name>
</gene>
<dbReference type="EMBL" id="JADGJD010002992">
    <property type="protein sequence ID" value="KAJ3026542.1"/>
    <property type="molecule type" value="Genomic_DNA"/>
</dbReference>
<feature type="compositionally biased region" description="Polar residues" evidence="1">
    <location>
        <begin position="257"/>
        <end position="273"/>
    </location>
</feature>
<organism evidence="2 3">
    <name type="scientific">Rhizophlyctis rosea</name>
    <dbReference type="NCBI Taxonomy" id="64517"/>
    <lineage>
        <taxon>Eukaryota</taxon>
        <taxon>Fungi</taxon>
        <taxon>Fungi incertae sedis</taxon>
        <taxon>Chytridiomycota</taxon>
        <taxon>Chytridiomycota incertae sedis</taxon>
        <taxon>Chytridiomycetes</taxon>
        <taxon>Rhizophlyctidales</taxon>
        <taxon>Rhizophlyctidaceae</taxon>
        <taxon>Rhizophlyctis</taxon>
    </lineage>
</organism>
<sequence>MAPNSAPNSPAPPDSRPQSPIQQTVTPPPPVGPPARSPVLLAQQNYHPVVQSPLRERQDMYSETPSSFASHNQRSLADTQEEDFDYEDSFMGGSYDSQGFPIGGGGYNSSAPPQHHPFGFGNRPDLGGVGLSPSSPIRQNPTHPTMDDPYALVPPRTFHPAPPTHTTSPLHNSHQPVQTPSPQPRLLEPEVVVPTNGASSFDRDGLYSDLTPAVEVTSASLPRPVRVESEHVDADEERPERRLEREWWERKKKDQESQSPSFDSSHPPQQSLNAVAQEATVEQEEDPETLRKHLHRVSVAYQEILAAKSKRKSTADKTQQGQEQGTPTVKEIEFMKLLNSERTFRASRLVDVKSGDGGDGVGGVSGVTEPRWIGEDGEGDVDGRRVSTVPK</sequence>
<feature type="region of interest" description="Disordered" evidence="1">
    <location>
        <begin position="1"/>
        <end position="295"/>
    </location>
</feature>
<feature type="compositionally biased region" description="Acidic residues" evidence="1">
    <location>
        <begin position="79"/>
        <end position="88"/>
    </location>
</feature>
<evidence type="ECO:0000313" key="3">
    <source>
        <dbReference type="Proteomes" id="UP001212841"/>
    </source>
</evidence>
<feature type="compositionally biased region" description="Basic and acidic residues" evidence="1">
    <location>
        <begin position="225"/>
        <end position="256"/>
    </location>
</feature>
<feature type="region of interest" description="Disordered" evidence="1">
    <location>
        <begin position="351"/>
        <end position="391"/>
    </location>
</feature>
<feature type="compositionally biased region" description="Pro residues" evidence="1">
    <location>
        <begin position="26"/>
        <end position="36"/>
    </location>
</feature>
<protein>
    <submittedName>
        <fullName evidence="2">Uncharacterized protein</fullName>
    </submittedName>
</protein>
<feature type="compositionally biased region" description="Polar residues" evidence="1">
    <location>
        <begin position="164"/>
        <end position="180"/>
    </location>
</feature>
<keyword evidence="3" id="KW-1185">Reference proteome</keyword>
<evidence type="ECO:0000256" key="1">
    <source>
        <dbReference type="SAM" id="MobiDB-lite"/>
    </source>
</evidence>
<dbReference type="Proteomes" id="UP001212841">
    <property type="component" value="Unassembled WGS sequence"/>
</dbReference>
<feature type="compositionally biased region" description="Polar residues" evidence="1">
    <location>
        <begin position="132"/>
        <end position="143"/>
    </location>
</feature>
<feature type="compositionally biased region" description="Polar residues" evidence="1">
    <location>
        <begin position="316"/>
        <end position="327"/>
    </location>
</feature>
<feature type="compositionally biased region" description="Polar residues" evidence="1">
    <location>
        <begin position="61"/>
        <end position="78"/>
    </location>
</feature>